<dbReference type="EMBL" id="CP063078">
    <property type="protein sequence ID" value="QOQ88007.1"/>
    <property type="molecule type" value="Genomic_DNA"/>
</dbReference>
<dbReference type="InterPro" id="IPR013655">
    <property type="entry name" value="PAS_fold_3"/>
</dbReference>
<reference evidence="2 3" key="1">
    <citation type="submission" date="2020-10" db="EMBL/GenBank/DDBJ databases">
        <title>Campylobacter and Helicobacter PacBio genomes.</title>
        <authorList>
            <person name="Lane C."/>
        </authorList>
    </citation>
    <scope>NUCLEOTIDE SEQUENCE [LARGE SCALE GENOMIC DNA]</scope>
    <source>
        <strain evidence="2 3">2016D-0077</strain>
    </source>
</reference>
<dbReference type="Proteomes" id="UP000594749">
    <property type="component" value="Chromosome"/>
</dbReference>
<dbReference type="InterPro" id="IPR035965">
    <property type="entry name" value="PAS-like_dom_sf"/>
</dbReference>
<evidence type="ECO:0000313" key="3">
    <source>
        <dbReference type="Proteomes" id="UP000594749"/>
    </source>
</evidence>
<dbReference type="InterPro" id="IPR000014">
    <property type="entry name" value="PAS"/>
</dbReference>
<proteinExistence type="predicted"/>
<keyword evidence="3" id="KW-1185">Reference proteome</keyword>
<feature type="domain" description="PAS" evidence="1">
    <location>
        <begin position="24"/>
        <end position="75"/>
    </location>
</feature>
<organism evidence="2 3">
    <name type="scientific">Campylobacter corcagiensis</name>
    <dbReference type="NCBI Taxonomy" id="1448857"/>
    <lineage>
        <taxon>Bacteria</taxon>
        <taxon>Pseudomonadati</taxon>
        <taxon>Campylobacterota</taxon>
        <taxon>Epsilonproteobacteria</taxon>
        <taxon>Campylobacterales</taxon>
        <taxon>Campylobacteraceae</taxon>
        <taxon>Campylobacter</taxon>
    </lineage>
</organism>
<dbReference type="CDD" id="cd00130">
    <property type="entry name" value="PAS"/>
    <property type="match status" value="1"/>
</dbReference>
<sequence length="185" mass="21198">MIRPTPIDEMINLDKDRYFISSTDTKGIITSANPYFKGISGYSAEELLGQPHSIIRHPDMPRVIFKIMWERIQAGENMAAVVKNLAKDGRYYWVVTDFDILRDDKGDIKGYVAYRKAAPHDTIQAVIPIYKKLLEVEATGGMEASQIELTNILKSMKMRYTDFIEGEIKRSGFLRSVARKLFGKW</sequence>
<dbReference type="Gene3D" id="3.30.450.20">
    <property type="entry name" value="PAS domain"/>
    <property type="match status" value="1"/>
</dbReference>
<dbReference type="SUPFAM" id="SSF55785">
    <property type="entry name" value="PYP-like sensor domain (PAS domain)"/>
    <property type="match status" value="1"/>
</dbReference>
<evidence type="ECO:0000259" key="1">
    <source>
        <dbReference type="PROSITE" id="PS50112"/>
    </source>
</evidence>
<gene>
    <name evidence="2" type="ORF">IMC76_04245</name>
</gene>
<dbReference type="AlphaFoldDB" id="A0A7M1LHE6"/>
<dbReference type="Pfam" id="PF08447">
    <property type="entry name" value="PAS_3"/>
    <property type="match status" value="1"/>
</dbReference>
<dbReference type="RefSeq" id="WP_025801962.1">
    <property type="nucleotide sequence ID" value="NZ_CP053842.1"/>
</dbReference>
<evidence type="ECO:0000313" key="2">
    <source>
        <dbReference type="EMBL" id="QOQ88007.1"/>
    </source>
</evidence>
<dbReference type="NCBIfam" id="TIGR00229">
    <property type="entry name" value="sensory_box"/>
    <property type="match status" value="1"/>
</dbReference>
<name>A0A7M1LHE6_9BACT</name>
<protein>
    <submittedName>
        <fullName evidence="2">PAS domain-containing protein</fullName>
    </submittedName>
</protein>
<dbReference type="OrthoDB" id="9806477at2"/>
<accession>A0A7M1LHE6</accession>
<dbReference type="PROSITE" id="PS50112">
    <property type="entry name" value="PAS"/>
    <property type="match status" value="1"/>
</dbReference>